<accession>A0A8K0GA92</accession>
<dbReference type="Proteomes" id="UP000801492">
    <property type="component" value="Unassembled WGS sequence"/>
</dbReference>
<dbReference type="EMBL" id="VTPC01006950">
    <property type="protein sequence ID" value="KAF2894477.1"/>
    <property type="molecule type" value="Genomic_DNA"/>
</dbReference>
<sequence>MSHFSNLEFQPEYIKLKNFIINPKNPSLYLGIELVHFGANVELFMLVKKIKGGDLHTFRIKCLDFYVEVANQIRFRFDFDSEVLRFHWFQLHMDSLFCAIQI</sequence>
<reference evidence="1" key="1">
    <citation type="submission" date="2019-08" db="EMBL/GenBank/DDBJ databases">
        <title>The genome of the North American firefly Photinus pyralis.</title>
        <authorList>
            <consortium name="Photinus pyralis genome working group"/>
            <person name="Fallon T.R."/>
            <person name="Sander Lower S.E."/>
            <person name="Weng J.-K."/>
        </authorList>
    </citation>
    <scope>NUCLEOTIDE SEQUENCE</scope>
    <source>
        <strain evidence="1">TRF0915ILg1</strain>
        <tissue evidence="1">Whole body</tissue>
    </source>
</reference>
<gene>
    <name evidence="1" type="ORF">ILUMI_11677</name>
</gene>
<keyword evidence="2" id="KW-1185">Reference proteome</keyword>
<organism evidence="1 2">
    <name type="scientific">Ignelater luminosus</name>
    <name type="common">Cucubano</name>
    <name type="synonym">Pyrophorus luminosus</name>
    <dbReference type="NCBI Taxonomy" id="2038154"/>
    <lineage>
        <taxon>Eukaryota</taxon>
        <taxon>Metazoa</taxon>
        <taxon>Ecdysozoa</taxon>
        <taxon>Arthropoda</taxon>
        <taxon>Hexapoda</taxon>
        <taxon>Insecta</taxon>
        <taxon>Pterygota</taxon>
        <taxon>Neoptera</taxon>
        <taxon>Endopterygota</taxon>
        <taxon>Coleoptera</taxon>
        <taxon>Polyphaga</taxon>
        <taxon>Elateriformia</taxon>
        <taxon>Elateroidea</taxon>
        <taxon>Elateridae</taxon>
        <taxon>Agrypninae</taxon>
        <taxon>Pyrophorini</taxon>
        <taxon>Ignelater</taxon>
    </lineage>
</organism>
<name>A0A8K0GA92_IGNLU</name>
<comment type="caution">
    <text evidence="1">The sequence shown here is derived from an EMBL/GenBank/DDBJ whole genome shotgun (WGS) entry which is preliminary data.</text>
</comment>
<evidence type="ECO:0000313" key="2">
    <source>
        <dbReference type="Proteomes" id="UP000801492"/>
    </source>
</evidence>
<dbReference type="OrthoDB" id="6780612at2759"/>
<dbReference type="AlphaFoldDB" id="A0A8K0GA92"/>
<protein>
    <submittedName>
        <fullName evidence="1">Uncharacterized protein</fullName>
    </submittedName>
</protein>
<proteinExistence type="predicted"/>
<evidence type="ECO:0000313" key="1">
    <source>
        <dbReference type="EMBL" id="KAF2894477.1"/>
    </source>
</evidence>